<comment type="caution">
    <text evidence="2">The sequence shown here is derived from an EMBL/GenBank/DDBJ whole genome shotgun (WGS) entry which is preliminary data.</text>
</comment>
<dbReference type="EMBL" id="PQIB02000004">
    <property type="protein sequence ID" value="RLN24520.1"/>
    <property type="molecule type" value="Genomic_DNA"/>
</dbReference>
<reference evidence="3" key="1">
    <citation type="journal article" date="2019" name="Nat. Commun.">
        <title>The genome of broomcorn millet.</title>
        <authorList>
            <person name="Zou C."/>
            <person name="Miki D."/>
            <person name="Li D."/>
            <person name="Tang Q."/>
            <person name="Xiao L."/>
            <person name="Rajput S."/>
            <person name="Deng P."/>
            <person name="Jia W."/>
            <person name="Huang R."/>
            <person name="Zhang M."/>
            <person name="Sun Y."/>
            <person name="Hu J."/>
            <person name="Fu X."/>
            <person name="Schnable P.S."/>
            <person name="Li F."/>
            <person name="Zhang H."/>
            <person name="Feng B."/>
            <person name="Zhu X."/>
            <person name="Liu R."/>
            <person name="Schnable J.C."/>
            <person name="Zhu J.-K."/>
            <person name="Zhang H."/>
        </authorList>
    </citation>
    <scope>NUCLEOTIDE SEQUENCE [LARGE SCALE GENOMIC DNA]</scope>
</reference>
<protein>
    <submittedName>
        <fullName evidence="2">Uncharacterized protein</fullName>
    </submittedName>
</protein>
<evidence type="ECO:0000313" key="3">
    <source>
        <dbReference type="Proteomes" id="UP000275267"/>
    </source>
</evidence>
<feature type="region of interest" description="Disordered" evidence="1">
    <location>
        <begin position="1"/>
        <end position="34"/>
    </location>
</feature>
<gene>
    <name evidence="2" type="ORF">C2845_PM07G12270</name>
</gene>
<dbReference type="AlphaFoldDB" id="A0A3L6SR22"/>
<proteinExistence type="predicted"/>
<name>A0A3L6SR22_PANMI</name>
<accession>A0A3L6SR22</accession>
<organism evidence="2 3">
    <name type="scientific">Panicum miliaceum</name>
    <name type="common">Proso millet</name>
    <name type="synonym">Broomcorn millet</name>
    <dbReference type="NCBI Taxonomy" id="4540"/>
    <lineage>
        <taxon>Eukaryota</taxon>
        <taxon>Viridiplantae</taxon>
        <taxon>Streptophyta</taxon>
        <taxon>Embryophyta</taxon>
        <taxon>Tracheophyta</taxon>
        <taxon>Spermatophyta</taxon>
        <taxon>Magnoliopsida</taxon>
        <taxon>Liliopsida</taxon>
        <taxon>Poales</taxon>
        <taxon>Poaceae</taxon>
        <taxon>PACMAD clade</taxon>
        <taxon>Panicoideae</taxon>
        <taxon>Panicodae</taxon>
        <taxon>Paniceae</taxon>
        <taxon>Panicinae</taxon>
        <taxon>Panicum</taxon>
        <taxon>Panicum sect. Panicum</taxon>
    </lineage>
</organism>
<sequence length="88" mass="8870">MPGQQSMTTTRPKMRAGIGVVEGGDAGSAEGSEAGVTEAADAACGGAIGVEEWGCAPMSRPCPKDEAWVRLMVCPTKSEATVNGVMVA</sequence>
<evidence type="ECO:0000313" key="2">
    <source>
        <dbReference type="EMBL" id="RLN24520.1"/>
    </source>
</evidence>
<keyword evidence="3" id="KW-1185">Reference proteome</keyword>
<dbReference type="Proteomes" id="UP000275267">
    <property type="component" value="Unassembled WGS sequence"/>
</dbReference>
<feature type="compositionally biased region" description="Polar residues" evidence="1">
    <location>
        <begin position="1"/>
        <end position="11"/>
    </location>
</feature>
<evidence type="ECO:0000256" key="1">
    <source>
        <dbReference type="SAM" id="MobiDB-lite"/>
    </source>
</evidence>